<evidence type="ECO:0000313" key="4">
    <source>
        <dbReference type="EMBL" id="BDS07855.1"/>
    </source>
</evidence>
<evidence type="ECO:0000256" key="1">
    <source>
        <dbReference type="ARBA" id="ARBA00006484"/>
    </source>
</evidence>
<gene>
    <name evidence="4" type="ORF">NT6N_28950</name>
</gene>
<dbReference type="Pfam" id="PF00106">
    <property type="entry name" value="adh_short"/>
    <property type="match status" value="1"/>
</dbReference>
<evidence type="ECO:0000256" key="2">
    <source>
        <dbReference type="ARBA" id="ARBA00023002"/>
    </source>
</evidence>
<dbReference type="InterPro" id="IPR036291">
    <property type="entry name" value="NAD(P)-bd_dom_sf"/>
</dbReference>
<dbReference type="SUPFAM" id="SSF51735">
    <property type="entry name" value="NAD(P)-binding Rossmann-fold domains"/>
    <property type="match status" value="1"/>
</dbReference>
<organism evidence="4">
    <name type="scientific">Oceaniferula spumae</name>
    <dbReference type="NCBI Taxonomy" id="2979115"/>
    <lineage>
        <taxon>Bacteria</taxon>
        <taxon>Pseudomonadati</taxon>
        <taxon>Verrucomicrobiota</taxon>
        <taxon>Verrucomicrobiia</taxon>
        <taxon>Verrucomicrobiales</taxon>
        <taxon>Verrucomicrobiaceae</taxon>
        <taxon>Oceaniferula</taxon>
    </lineage>
</organism>
<dbReference type="GO" id="GO:0016616">
    <property type="term" value="F:oxidoreductase activity, acting on the CH-OH group of donors, NAD or NADP as acceptor"/>
    <property type="evidence" value="ECO:0007669"/>
    <property type="project" value="UniProtKB-ARBA"/>
</dbReference>
<dbReference type="EMBL" id="AP026866">
    <property type="protein sequence ID" value="BDS07855.1"/>
    <property type="molecule type" value="Genomic_DNA"/>
</dbReference>
<dbReference type="PANTHER" id="PTHR43115">
    <property type="entry name" value="DEHYDROGENASE/REDUCTASE SDR FAMILY MEMBER 11"/>
    <property type="match status" value="1"/>
</dbReference>
<comment type="similarity">
    <text evidence="1 3">Belongs to the short-chain dehydrogenases/reductases (SDR) family.</text>
</comment>
<proteinExistence type="inferred from homology"/>
<dbReference type="AlphaFoldDB" id="A0AAT9FPA6"/>
<dbReference type="KEGG" id="osu:NT6N_28950"/>
<reference evidence="4" key="1">
    <citation type="submission" date="2024-07" db="EMBL/GenBank/DDBJ databases">
        <title>Complete genome sequence of Verrucomicrobiaceae bacterium NT6N.</title>
        <authorList>
            <person name="Huang C."/>
            <person name="Takami H."/>
            <person name="Hamasaki K."/>
        </authorList>
    </citation>
    <scope>NUCLEOTIDE SEQUENCE</scope>
    <source>
        <strain evidence="4">NT6N</strain>
    </source>
</reference>
<name>A0AAT9FPA6_9BACT</name>
<dbReference type="PANTHER" id="PTHR43115:SF4">
    <property type="entry name" value="DEHYDROGENASE_REDUCTASE SDR FAMILY MEMBER 11"/>
    <property type="match status" value="1"/>
</dbReference>
<protein>
    <submittedName>
        <fullName evidence="4">Oxidoreductase</fullName>
    </submittedName>
</protein>
<dbReference type="InterPro" id="IPR002347">
    <property type="entry name" value="SDR_fam"/>
</dbReference>
<sequence>MNDSIFSGKTALVTGASSGMGFAIAERLQQAGAQVFGLCRNTDNLPADVTAIQCDLSDPAQIDDAFSGIKQLDILINNAGIAMLAGISDGDPADWELMWRVNVHALAICCQKALDVFPESGGQIINISSMSGHRVPKTGGFYAPTKFAVRAITEALRSELRFQGNKTRVATVSPGFVETPLLDVYFAGREDQLEKTKASMKMLQPEDVAESVMHMLRTPDHVDLTDIQMRCTEQKS</sequence>
<keyword evidence="2" id="KW-0560">Oxidoreductase</keyword>
<dbReference type="FunFam" id="3.40.50.720:FF:000047">
    <property type="entry name" value="NADP-dependent L-serine/L-allo-threonine dehydrogenase"/>
    <property type="match status" value="1"/>
</dbReference>
<evidence type="ECO:0000256" key="3">
    <source>
        <dbReference type="RuleBase" id="RU000363"/>
    </source>
</evidence>
<dbReference type="PRINTS" id="PR00080">
    <property type="entry name" value="SDRFAMILY"/>
</dbReference>
<accession>A0AAT9FPA6</accession>
<dbReference type="PRINTS" id="PR00081">
    <property type="entry name" value="GDHRDH"/>
</dbReference>
<dbReference type="Gene3D" id="3.40.50.720">
    <property type="entry name" value="NAD(P)-binding Rossmann-like Domain"/>
    <property type="match status" value="1"/>
</dbReference>